<evidence type="ECO:0000313" key="2">
    <source>
        <dbReference type="EMBL" id="KAG2637062.1"/>
    </source>
</evidence>
<gene>
    <name evidence="2" type="ORF">PVAP13_2NG491609</name>
</gene>
<feature type="region of interest" description="Disordered" evidence="1">
    <location>
        <begin position="1"/>
        <end position="162"/>
    </location>
</feature>
<keyword evidence="3" id="KW-1185">Reference proteome</keyword>
<evidence type="ECO:0000313" key="3">
    <source>
        <dbReference type="Proteomes" id="UP000823388"/>
    </source>
</evidence>
<proteinExistence type="predicted"/>
<feature type="compositionally biased region" description="Basic residues" evidence="1">
    <location>
        <begin position="136"/>
        <end position="149"/>
    </location>
</feature>
<feature type="compositionally biased region" description="Basic residues" evidence="1">
    <location>
        <begin position="75"/>
        <end position="86"/>
    </location>
</feature>
<name>A0A8T0VLI0_PANVG</name>
<feature type="compositionally biased region" description="Pro residues" evidence="1">
    <location>
        <begin position="151"/>
        <end position="162"/>
    </location>
</feature>
<accession>A0A8T0VLI0</accession>
<feature type="compositionally biased region" description="Basic residues" evidence="1">
    <location>
        <begin position="32"/>
        <end position="52"/>
    </location>
</feature>
<comment type="caution">
    <text evidence="2">The sequence shown here is derived from an EMBL/GenBank/DDBJ whole genome shotgun (WGS) entry which is preliminary data.</text>
</comment>
<evidence type="ECO:0000256" key="1">
    <source>
        <dbReference type="SAM" id="MobiDB-lite"/>
    </source>
</evidence>
<reference evidence="2" key="1">
    <citation type="submission" date="2020-05" db="EMBL/GenBank/DDBJ databases">
        <title>WGS assembly of Panicum virgatum.</title>
        <authorList>
            <person name="Lovell J.T."/>
            <person name="Jenkins J."/>
            <person name="Shu S."/>
            <person name="Juenger T.E."/>
            <person name="Schmutz J."/>
        </authorList>
    </citation>
    <scope>NUCLEOTIDE SEQUENCE</scope>
    <source>
        <strain evidence="2">AP13</strain>
    </source>
</reference>
<sequence length="162" mass="17504">MNPTAPGRPLAQAPFSPFSPANRPDGVQPCARARHPARQGGRPYRRARRIPRRRGEADPPAGRRTSWEAGPSPRVGRRAGGRRTRGGRLAAASGEAADCRGTWSSSSCSSAGAPVPPHELSGSKHRCAVNRCRALPPRKPHNTRRRVHALPRPPWPPPPATR</sequence>
<organism evidence="2 3">
    <name type="scientific">Panicum virgatum</name>
    <name type="common">Blackwell switchgrass</name>
    <dbReference type="NCBI Taxonomy" id="38727"/>
    <lineage>
        <taxon>Eukaryota</taxon>
        <taxon>Viridiplantae</taxon>
        <taxon>Streptophyta</taxon>
        <taxon>Embryophyta</taxon>
        <taxon>Tracheophyta</taxon>
        <taxon>Spermatophyta</taxon>
        <taxon>Magnoliopsida</taxon>
        <taxon>Liliopsida</taxon>
        <taxon>Poales</taxon>
        <taxon>Poaceae</taxon>
        <taxon>PACMAD clade</taxon>
        <taxon>Panicoideae</taxon>
        <taxon>Panicodae</taxon>
        <taxon>Paniceae</taxon>
        <taxon>Panicinae</taxon>
        <taxon>Panicum</taxon>
        <taxon>Panicum sect. Hiantes</taxon>
    </lineage>
</organism>
<dbReference type="EMBL" id="CM029040">
    <property type="protein sequence ID" value="KAG2637062.1"/>
    <property type="molecule type" value="Genomic_DNA"/>
</dbReference>
<protein>
    <submittedName>
        <fullName evidence="2">Uncharacterized protein</fullName>
    </submittedName>
</protein>
<dbReference type="Proteomes" id="UP000823388">
    <property type="component" value="Chromosome 2N"/>
</dbReference>
<dbReference type="AlphaFoldDB" id="A0A8T0VLI0"/>